<comment type="caution">
    <text evidence="3">The sequence shown here is derived from an EMBL/GenBank/DDBJ whole genome shotgun (WGS) entry which is preliminary data.</text>
</comment>
<dbReference type="OrthoDB" id="8044925at2759"/>
<dbReference type="EMBL" id="LNIX01000023">
    <property type="protein sequence ID" value="OXA43095.1"/>
    <property type="molecule type" value="Genomic_DNA"/>
</dbReference>
<organism evidence="3 4">
    <name type="scientific">Folsomia candida</name>
    <name type="common">Springtail</name>
    <dbReference type="NCBI Taxonomy" id="158441"/>
    <lineage>
        <taxon>Eukaryota</taxon>
        <taxon>Metazoa</taxon>
        <taxon>Ecdysozoa</taxon>
        <taxon>Arthropoda</taxon>
        <taxon>Hexapoda</taxon>
        <taxon>Collembola</taxon>
        <taxon>Entomobryomorpha</taxon>
        <taxon>Isotomoidea</taxon>
        <taxon>Isotomidae</taxon>
        <taxon>Proisotominae</taxon>
        <taxon>Folsomia</taxon>
    </lineage>
</organism>
<dbReference type="Pfam" id="PF10545">
    <property type="entry name" value="MADF_DNA_bdg"/>
    <property type="match status" value="1"/>
</dbReference>
<dbReference type="InterPro" id="IPR039353">
    <property type="entry name" value="TF_Adf1"/>
</dbReference>
<accession>A0A226DC23</accession>
<sequence>MGRKRKINTTGVSGLSDLQKKQLAALVEQNEAIWKINHKDYRRSDKKLVMWKNIAQEMNLTVAECKQGWKSLTDGMRYHSLKKAKKLKSGDPASVDVTDDEEEDRHDDDWIFYDCLKFLSSNKPKRSTLSSDDLPVDDESVAGNAAVRNNFDSQANDQQDEETTSISDNTEKSDQGSSGQLLVEEQSSSSSQRNNSPKTVENRPIASKKKSNYNYMLEKKTPSATNAAQEKLVTGITELIALRKQKEEVKKDLKNFAMFANLDAMMGKLPEEVVEDLNMQFVTLTHTALKNQRQLLNQIL</sequence>
<dbReference type="AlphaFoldDB" id="A0A226DC23"/>
<evidence type="ECO:0000259" key="2">
    <source>
        <dbReference type="PROSITE" id="PS51029"/>
    </source>
</evidence>
<dbReference type="InterPro" id="IPR006578">
    <property type="entry name" value="MADF-dom"/>
</dbReference>
<protein>
    <recommendedName>
        <fullName evidence="2">MADF domain-containing protein</fullName>
    </recommendedName>
</protein>
<feature type="domain" description="MADF" evidence="2">
    <location>
        <begin position="22"/>
        <end position="124"/>
    </location>
</feature>
<dbReference type="Proteomes" id="UP000198287">
    <property type="component" value="Unassembled WGS sequence"/>
</dbReference>
<evidence type="ECO:0000313" key="3">
    <source>
        <dbReference type="EMBL" id="OXA43095.1"/>
    </source>
</evidence>
<dbReference type="SMART" id="SM00595">
    <property type="entry name" value="MADF"/>
    <property type="match status" value="1"/>
</dbReference>
<dbReference type="PANTHER" id="PTHR12243">
    <property type="entry name" value="MADF DOMAIN TRANSCRIPTION FACTOR"/>
    <property type="match status" value="1"/>
</dbReference>
<dbReference type="OMA" id="RPICAYW"/>
<keyword evidence="4" id="KW-1185">Reference proteome</keyword>
<name>A0A226DC23_FOLCA</name>
<dbReference type="PROSITE" id="PS51029">
    <property type="entry name" value="MADF"/>
    <property type="match status" value="1"/>
</dbReference>
<evidence type="ECO:0000256" key="1">
    <source>
        <dbReference type="SAM" id="MobiDB-lite"/>
    </source>
</evidence>
<dbReference type="PANTHER" id="PTHR12243:SF67">
    <property type="entry name" value="COREPRESSOR OF PANGOLIN, ISOFORM A-RELATED"/>
    <property type="match status" value="1"/>
</dbReference>
<feature type="compositionally biased region" description="Low complexity" evidence="1">
    <location>
        <begin position="177"/>
        <end position="196"/>
    </location>
</feature>
<reference evidence="3 4" key="1">
    <citation type="submission" date="2015-12" db="EMBL/GenBank/DDBJ databases">
        <title>The genome of Folsomia candida.</title>
        <authorList>
            <person name="Faddeeva A."/>
            <person name="Derks M.F."/>
            <person name="Anvar Y."/>
            <person name="Smit S."/>
            <person name="Van Straalen N."/>
            <person name="Roelofs D."/>
        </authorList>
    </citation>
    <scope>NUCLEOTIDE SEQUENCE [LARGE SCALE GENOMIC DNA]</scope>
    <source>
        <strain evidence="3 4">VU population</strain>
        <tissue evidence="3">Whole body</tissue>
    </source>
</reference>
<evidence type="ECO:0000313" key="4">
    <source>
        <dbReference type="Proteomes" id="UP000198287"/>
    </source>
</evidence>
<gene>
    <name evidence="3" type="ORF">Fcan01_22153</name>
</gene>
<proteinExistence type="predicted"/>
<feature type="region of interest" description="Disordered" evidence="1">
    <location>
        <begin position="148"/>
        <end position="213"/>
    </location>
</feature>